<organism evidence="1">
    <name type="scientific">gut metagenome</name>
    <dbReference type="NCBI Taxonomy" id="749906"/>
    <lineage>
        <taxon>unclassified sequences</taxon>
        <taxon>metagenomes</taxon>
        <taxon>organismal metagenomes</taxon>
    </lineage>
</organism>
<gene>
    <name evidence="1" type="ORF">EVA_22366</name>
</gene>
<sequence length="277" mass="31041">MGLPDGQILLRLLCVCQRCQNLQQDLLQIGNHFRFMRIRQDAEDVHQLHHLVVIPVPLVLVAEVGIDFAVNLIADNVQANFIVRLGVHQLGPTMGGILTNLDNVLQGCFDETVQKINQVIVVSIEEHIAEGQVTVTKAYRNQHLAQRIEDLRSSGQDIGNRRIPLIQGIGFAFAADIGKLLLKNRSRNLLQLALANFIFNKVFQRTDQVIHLFKTRLLKELDEVLAIDVLHLHHAGVRRLLDIKNLRHTDVRILHFGSRPLLGGLLGQTAQILGISG</sequence>
<reference evidence="1" key="1">
    <citation type="journal article" date="2012" name="PLoS ONE">
        <title>Gene sets for utilization of primary and secondary nutrition supplies in the distal gut of endangered iberian lynx.</title>
        <authorList>
            <person name="Alcaide M."/>
            <person name="Messina E."/>
            <person name="Richter M."/>
            <person name="Bargiela R."/>
            <person name="Peplies J."/>
            <person name="Huws S.A."/>
            <person name="Newbold C.J."/>
            <person name="Golyshin P.N."/>
            <person name="Simon M.A."/>
            <person name="Lopez G."/>
            <person name="Yakimov M.M."/>
            <person name="Ferrer M."/>
        </authorList>
    </citation>
    <scope>NUCLEOTIDE SEQUENCE</scope>
</reference>
<comment type="caution">
    <text evidence="1">The sequence shown here is derived from an EMBL/GenBank/DDBJ whole genome shotgun (WGS) entry which is preliminary data.</text>
</comment>
<dbReference type="EMBL" id="AMCI01009423">
    <property type="protein sequence ID" value="EJW89530.1"/>
    <property type="molecule type" value="Genomic_DNA"/>
</dbReference>
<name>J9BPQ1_9ZZZZ</name>
<dbReference type="AlphaFoldDB" id="J9BPQ1"/>
<accession>J9BPQ1</accession>
<protein>
    <submittedName>
        <fullName evidence="1">Uncharacterized protein</fullName>
    </submittedName>
</protein>
<evidence type="ECO:0000313" key="1">
    <source>
        <dbReference type="EMBL" id="EJW89530.1"/>
    </source>
</evidence>
<proteinExistence type="predicted"/>